<organism evidence="2 3">
    <name type="scientific">Flectobacillus roseus</name>
    <dbReference type="NCBI Taxonomy" id="502259"/>
    <lineage>
        <taxon>Bacteria</taxon>
        <taxon>Pseudomonadati</taxon>
        <taxon>Bacteroidota</taxon>
        <taxon>Cytophagia</taxon>
        <taxon>Cytophagales</taxon>
        <taxon>Flectobacillaceae</taxon>
        <taxon>Flectobacillus</taxon>
    </lineage>
</organism>
<sequence>MGKENSLTPIERYLNHLDNIFQQEPEFYKNDSLIEGISGVTSIVYRDIPEKGFITALTYGLSLVKHPEWKFGRPELCISVESSNLDWGQIVGYIANILRGDCPFCYGQTINFGEQISDDSEMNAFFIFAPSTLDKEDYSNIDIGADYKINIAGLYPMYSDELEVFSKIGLQEFWHNPNFDNYSVNRHKIIE</sequence>
<gene>
    <name evidence="2" type="ORF">QM524_25145</name>
</gene>
<feature type="domain" description="Suppressor of fused-like" evidence="1">
    <location>
        <begin position="43"/>
        <end position="174"/>
    </location>
</feature>
<name>A0ABT6YG19_9BACT</name>
<accession>A0ABT6YG19</accession>
<dbReference type="InterPro" id="IPR020941">
    <property type="entry name" value="SUFU-like_domain"/>
</dbReference>
<evidence type="ECO:0000259" key="1">
    <source>
        <dbReference type="Pfam" id="PF05076"/>
    </source>
</evidence>
<comment type="caution">
    <text evidence="2">The sequence shown here is derived from an EMBL/GenBank/DDBJ whole genome shotgun (WGS) entry which is preliminary data.</text>
</comment>
<dbReference type="Proteomes" id="UP001236507">
    <property type="component" value="Unassembled WGS sequence"/>
</dbReference>
<dbReference type="EMBL" id="JASHIF010000032">
    <property type="protein sequence ID" value="MDI9862536.1"/>
    <property type="molecule type" value="Genomic_DNA"/>
</dbReference>
<evidence type="ECO:0000313" key="3">
    <source>
        <dbReference type="Proteomes" id="UP001236507"/>
    </source>
</evidence>
<dbReference type="RefSeq" id="WP_283346777.1">
    <property type="nucleotide sequence ID" value="NZ_JASHIF010000032.1"/>
</dbReference>
<evidence type="ECO:0000313" key="2">
    <source>
        <dbReference type="EMBL" id="MDI9862536.1"/>
    </source>
</evidence>
<reference evidence="2 3" key="1">
    <citation type="submission" date="2023-05" db="EMBL/GenBank/DDBJ databases">
        <title>Novel species of genus Flectobacillus isolated from stream in China.</title>
        <authorList>
            <person name="Lu H."/>
        </authorList>
    </citation>
    <scope>NUCLEOTIDE SEQUENCE [LARGE SCALE GENOMIC DNA]</scope>
    <source>
        <strain evidence="2 3">KCTC 42575</strain>
    </source>
</reference>
<proteinExistence type="predicted"/>
<dbReference type="Pfam" id="PF05076">
    <property type="entry name" value="SUFU"/>
    <property type="match status" value="1"/>
</dbReference>
<protein>
    <submittedName>
        <fullName evidence="2">Suppressor of fused domain protein</fullName>
    </submittedName>
</protein>
<keyword evidence="3" id="KW-1185">Reference proteome</keyword>